<dbReference type="InterPro" id="IPR012677">
    <property type="entry name" value="Nucleotide-bd_a/b_plait_sf"/>
</dbReference>
<evidence type="ECO:0000256" key="2">
    <source>
        <dbReference type="ARBA" id="ARBA00022884"/>
    </source>
</evidence>
<feature type="region of interest" description="Disordered" evidence="4">
    <location>
        <begin position="152"/>
        <end position="231"/>
    </location>
</feature>
<dbReference type="GO" id="GO:0003723">
    <property type="term" value="F:RNA binding"/>
    <property type="evidence" value="ECO:0007669"/>
    <property type="project" value="UniProtKB-UniRule"/>
</dbReference>
<evidence type="ECO:0000259" key="5">
    <source>
        <dbReference type="PROSITE" id="PS50102"/>
    </source>
</evidence>
<feature type="region of interest" description="Disordered" evidence="4">
    <location>
        <begin position="44"/>
        <end position="90"/>
    </location>
</feature>
<dbReference type="Proteomes" id="UP000585474">
    <property type="component" value="Unassembled WGS sequence"/>
</dbReference>
<dbReference type="AlphaFoldDB" id="A0A7J0GFF4"/>
<dbReference type="Pfam" id="PF05391">
    <property type="entry name" value="Lsm_interact"/>
    <property type="match status" value="1"/>
</dbReference>
<feature type="region of interest" description="Disordered" evidence="4">
    <location>
        <begin position="253"/>
        <end position="276"/>
    </location>
</feature>
<name>A0A7J0GFF4_9ERIC</name>
<dbReference type="InterPro" id="IPR008669">
    <property type="entry name" value="LSM_interact"/>
</dbReference>
<evidence type="ECO:0000256" key="3">
    <source>
        <dbReference type="PROSITE-ProRule" id="PRU00176"/>
    </source>
</evidence>
<dbReference type="Pfam" id="PF00076">
    <property type="entry name" value="RRM_1"/>
    <property type="match status" value="1"/>
</dbReference>
<feature type="compositionally biased region" description="Low complexity" evidence="4">
    <location>
        <begin position="201"/>
        <end position="211"/>
    </location>
</feature>
<dbReference type="PANTHER" id="PTHR23236:SF119">
    <property type="entry name" value="NUCLEAR RNA-BINDING PROTEIN SART-3"/>
    <property type="match status" value="1"/>
</dbReference>
<dbReference type="Gene3D" id="3.30.70.330">
    <property type="match status" value="1"/>
</dbReference>
<feature type="domain" description="RRM" evidence="5">
    <location>
        <begin position="93"/>
        <end position="160"/>
    </location>
</feature>
<comment type="caution">
    <text evidence="6">The sequence shown here is derived from an EMBL/GenBank/DDBJ whole genome shotgun (WGS) entry which is preliminary data.</text>
</comment>
<organism evidence="6 7">
    <name type="scientific">Actinidia rufa</name>
    <dbReference type="NCBI Taxonomy" id="165716"/>
    <lineage>
        <taxon>Eukaryota</taxon>
        <taxon>Viridiplantae</taxon>
        <taxon>Streptophyta</taxon>
        <taxon>Embryophyta</taxon>
        <taxon>Tracheophyta</taxon>
        <taxon>Spermatophyta</taxon>
        <taxon>Magnoliopsida</taxon>
        <taxon>eudicotyledons</taxon>
        <taxon>Gunneridae</taxon>
        <taxon>Pentapetalae</taxon>
        <taxon>asterids</taxon>
        <taxon>Ericales</taxon>
        <taxon>Actinidiaceae</taxon>
        <taxon>Actinidia</taxon>
    </lineage>
</organism>
<keyword evidence="7" id="KW-1185">Reference proteome</keyword>
<protein>
    <submittedName>
        <fullName evidence="6">Similar to EMBRYO DEFECTIVE 140</fullName>
    </submittedName>
</protein>
<dbReference type="SUPFAM" id="SSF54928">
    <property type="entry name" value="RNA-binding domain, RBD"/>
    <property type="match status" value="1"/>
</dbReference>
<evidence type="ECO:0000313" key="7">
    <source>
        <dbReference type="Proteomes" id="UP000585474"/>
    </source>
</evidence>
<accession>A0A7J0GFF4</accession>
<dbReference type="PROSITE" id="PS50102">
    <property type="entry name" value="RRM"/>
    <property type="match status" value="1"/>
</dbReference>
<reference evidence="6 7" key="1">
    <citation type="submission" date="2019-07" db="EMBL/GenBank/DDBJ databases">
        <title>De Novo Assembly of kiwifruit Actinidia rufa.</title>
        <authorList>
            <person name="Sugita-Konishi S."/>
            <person name="Sato K."/>
            <person name="Mori E."/>
            <person name="Abe Y."/>
            <person name="Kisaki G."/>
            <person name="Hamano K."/>
            <person name="Suezawa K."/>
            <person name="Otani M."/>
            <person name="Fukuda T."/>
            <person name="Manabe T."/>
            <person name="Gomi K."/>
            <person name="Tabuchi M."/>
            <person name="Akimitsu K."/>
            <person name="Kataoka I."/>
        </authorList>
    </citation>
    <scope>NUCLEOTIDE SEQUENCE [LARGE SCALE GENOMIC DNA]</scope>
    <source>
        <strain evidence="7">cv. Fuchu</strain>
    </source>
</reference>
<sequence length="276" mass="30735">MSHIKQNVMIGQIFLHLFPTFVPCQQSISSITLPGLQQESINNGVVTNQRESSSKKISREKRKQGSNIADEQPTAKRQKGTAPNKMKGHGEDKATYNDIHHFFNDGDGIVAIRILKDKYTGKSRGLAYVDFSDDAHLAAAVAKNKKTLMGKRLSIVRSDPKQRRMRESSRRHTPAEQEHGEMAENANEQTSALGESDSKDSSVVSKDASGSQPQSTTPRHEDGKVQLKGKNIFAVPRAIRPLGWVDKNKPKTVVAEEGEDEKPKSNDEFRKMFLKT</sequence>
<gene>
    <name evidence="6" type="ORF">Acr_21g0001360</name>
</gene>
<feature type="compositionally biased region" description="Basic and acidic residues" evidence="4">
    <location>
        <begin position="158"/>
        <end position="182"/>
    </location>
</feature>
<evidence type="ECO:0000256" key="4">
    <source>
        <dbReference type="SAM" id="MobiDB-lite"/>
    </source>
</evidence>
<feature type="compositionally biased region" description="Basic and acidic residues" evidence="4">
    <location>
        <begin position="261"/>
        <end position="276"/>
    </location>
</feature>
<dbReference type="InterPro" id="IPR035979">
    <property type="entry name" value="RBD_domain_sf"/>
</dbReference>
<dbReference type="InterPro" id="IPR000504">
    <property type="entry name" value="RRM_dom"/>
</dbReference>
<dbReference type="OrthoDB" id="1736183at2759"/>
<dbReference type="SMART" id="SM00360">
    <property type="entry name" value="RRM"/>
    <property type="match status" value="1"/>
</dbReference>
<proteinExistence type="predicted"/>
<dbReference type="EMBL" id="BJWL01000021">
    <property type="protein sequence ID" value="GFZ09537.1"/>
    <property type="molecule type" value="Genomic_DNA"/>
</dbReference>
<evidence type="ECO:0000313" key="6">
    <source>
        <dbReference type="EMBL" id="GFZ09537.1"/>
    </source>
</evidence>
<keyword evidence="2 3" id="KW-0694">RNA-binding</keyword>
<dbReference type="PANTHER" id="PTHR23236">
    <property type="entry name" value="EUKARYOTIC TRANSLATION INITIATION FACTOR 4B/4H"/>
    <property type="match status" value="1"/>
</dbReference>
<evidence type="ECO:0000256" key="1">
    <source>
        <dbReference type="ARBA" id="ARBA00022737"/>
    </source>
</evidence>
<keyword evidence="1" id="KW-0677">Repeat</keyword>